<dbReference type="STRING" id="1334022.SAMN04487907_101240"/>
<evidence type="ECO:0000313" key="2">
    <source>
        <dbReference type="Proteomes" id="UP000199438"/>
    </source>
</evidence>
<evidence type="ECO:0000313" key="1">
    <source>
        <dbReference type="EMBL" id="SFB71818.1"/>
    </source>
</evidence>
<dbReference type="AlphaFoldDB" id="A0A1I1DFH3"/>
<protein>
    <submittedName>
        <fullName evidence="1">Uncharacterized protein</fullName>
    </submittedName>
</protein>
<gene>
    <name evidence="1" type="ORF">SAMN04487907_101240</name>
</gene>
<name>A0A1I1DFH3_9FLAO</name>
<dbReference type="Proteomes" id="UP000199438">
    <property type="component" value="Unassembled WGS sequence"/>
</dbReference>
<reference evidence="2" key="1">
    <citation type="submission" date="2016-10" db="EMBL/GenBank/DDBJ databases">
        <authorList>
            <person name="Varghese N."/>
            <person name="Submissions S."/>
        </authorList>
    </citation>
    <scope>NUCLEOTIDE SEQUENCE [LARGE SCALE GENOMIC DNA]</scope>
    <source>
        <strain evidence="2">DSM 24499</strain>
    </source>
</reference>
<dbReference type="RefSeq" id="WP_092539574.1">
    <property type="nucleotide sequence ID" value="NZ_FOKV01000001.1"/>
</dbReference>
<organism evidence="1 2">
    <name type="scientific">Zunongwangia mangrovi</name>
    <dbReference type="NCBI Taxonomy" id="1334022"/>
    <lineage>
        <taxon>Bacteria</taxon>
        <taxon>Pseudomonadati</taxon>
        <taxon>Bacteroidota</taxon>
        <taxon>Flavobacteriia</taxon>
        <taxon>Flavobacteriales</taxon>
        <taxon>Flavobacteriaceae</taxon>
        <taxon>Zunongwangia</taxon>
    </lineage>
</organism>
<dbReference type="OrthoDB" id="9930101at2"/>
<dbReference type="EMBL" id="FOKV01000001">
    <property type="protein sequence ID" value="SFB71818.1"/>
    <property type="molecule type" value="Genomic_DNA"/>
</dbReference>
<proteinExistence type="predicted"/>
<accession>A0A1I1DFH3</accession>
<sequence length="99" mass="11077">MKNDLTKAESAELKGIFPRGYATIVANSLNTAGKKPLRAKKYTDKMVRDVLNRNSKDFNIVLALFQYKLECLQKQEGLNQVMGKIEKLSKDKTAVATAN</sequence>
<keyword evidence="2" id="KW-1185">Reference proteome</keyword>